<dbReference type="CDD" id="cd17391">
    <property type="entry name" value="MFS_MdtG_MDR_like"/>
    <property type="match status" value="1"/>
</dbReference>
<dbReference type="GO" id="GO:0005886">
    <property type="term" value="C:plasma membrane"/>
    <property type="evidence" value="ECO:0007669"/>
    <property type="project" value="UniProtKB-SubCell"/>
</dbReference>
<dbReference type="InterPro" id="IPR001958">
    <property type="entry name" value="Tet-R_TetA/multi-R_MdtG-like"/>
</dbReference>
<dbReference type="InterPro" id="IPR036259">
    <property type="entry name" value="MFS_trans_sf"/>
</dbReference>
<evidence type="ECO:0000259" key="8">
    <source>
        <dbReference type="PROSITE" id="PS50850"/>
    </source>
</evidence>
<name>A0A0R1GZB4_9LACO</name>
<dbReference type="OrthoDB" id="65739at2"/>
<dbReference type="PRINTS" id="PR01035">
    <property type="entry name" value="TCRTETA"/>
</dbReference>
<dbReference type="PROSITE" id="PS50850">
    <property type="entry name" value="MFS"/>
    <property type="match status" value="1"/>
</dbReference>
<feature type="transmembrane region" description="Helical" evidence="7">
    <location>
        <begin position="48"/>
        <end position="70"/>
    </location>
</feature>
<keyword evidence="5 7" id="KW-1133">Transmembrane helix</keyword>
<evidence type="ECO:0000256" key="2">
    <source>
        <dbReference type="ARBA" id="ARBA00022448"/>
    </source>
</evidence>
<evidence type="ECO:0000256" key="7">
    <source>
        <dbReference type="SAM" id="Phobius"/>
    </source>
</evidence>
<feature type="transmembrane region" description="Helical" evidence="7">
    <location>
        <begin position="372"/>
        <end position="392"/>
    </location>
</feature>
<reference evidence="9 10" key="1">
    <citation type="journal article" date="2015" name="Genome Announc.">
        <title>Expanding the biotechnology potential of lactobacilli through comparative genomics of 213 strains and associated genera.</title>
        <authorList>
            <person name="Sun Z."/>
            <person name="Harris H.M."/>
            <person name="McCann A."/>
            <person name="Guo C."/>
            <person name="Argimon S."/>
            <person name="Zhang W."/>
            <person name="Yang X."/>
            <person name="Jeffery I.B."/>
            <person name="Cooney J.C."/>
            <person name="Kagawa T.F."/>
            <person name="Liu W."/>
            <person name="Song Y."/>
            <person name="Salvetti E."/>
            <person name="Wrobel A."/>
            <person name="Rasinkangas P."/>
            <person name="Parkhill J."/>
            <person name="Rea M.C."/>
            <person name="O'Sullivan O."/>
            <person name="Ritari J."/>
            <person name="Douillard F.P."/>
            <person name="Paul Ross R."/>
            <person name="Yang R."/>
            <person name="Briner A.E."/>
            <person name="Felis G.E."/>
            <person name="de Vos W.M."/>
            <person name="Barrangou R."/>
            <person name="Klaenhammer T.R."/>
            <person name="Caufield P.W."/>
            <person name="Cui Y."/>
            <person name="Zhang H."/>
            <person name="O'Toole P.W."/>
        </authorList>
    </citation>
    <scope>NUCLEOTIDE SEQUENCE [LARGE SCALE GENOMIC DNA]</scope>
    <source>
        <strain evidence="9 10">DSM 20003</strain>
    </source>
</reference>
<dbReference type="InterPro" id="IPR011701">
    <property type="entry name" value="MFS"/>
</dbReference>
<keyword evidence="2" id="KW-0813">Transport</keyword>
<keyword evidence="3" id="KW-1003">Cell membrane</keyword>
<feature type="transmembrane region" description="Helical" evidence="7">
    <location>
        <begin position="250"/>
        <end position="274"/>
    </location>
</feature>
<evidence type="ECO:0000256" key="6">
    <source>
        <dbReference type="ARBA" id="ARBA00023136"/>
    </source>
</evidence>
<dbReference type="Pfam" id="PF07690">
    <property type="entry name" value="MFS_1"/>
    <property type="match status" value="1"/>
</dbReference>
<dbReference type="InterPro" id="IPR020846">
    <property type="entry name" value="MFS_dom"/>
</dbReference>
<gene>
    <name evidence="9" type="ORF">FC07_GL003043</name>
</gene>
<comment type="subcellular location">
    <subcellularLocation>
        <location evidence="1">Cell membrane</location>
        <topology evidence="1">Multi-pass membrane protein</topology>
    </subcellularLocation>
</comment>
<dbReference type="AlphaFoldDB" id="A0A0R1GZB4"/>
<dbReference type="PATRIC" id="fig|1423726.3.peg.3157"/>
<feature type="transmembrane region" description="Helical" evidence="7">
    <location>
        <begin position="82"/>
        <end position="101"/>
    </location>
</feature>
<evidence type="ECO:0000256" key="4">
    <source>
        <dbReference type="ARBA" id="ARBA00022692"/>
    </source>
</evidence>
<dbReference type="InterPro" id="IPR005828">
    <property type="entry name" value="MFS_sugar_transport-like"/>
</dbReference>
<feature type="transmembrane region" description="Helical" evidence="7">
    <location>
        <begin position="286"/>
        <end position="308"/>
    </location>
</feature>
<proteinExistence type="predicted"/>
<dbReference type="STRING" id="1423726.FC07_GL003043"/>
<feature type="domain" description="Major facilitator superfamily (MFS) profile" evidence="8">
    <location>
        <begin position="11"/>
        <end position="398"/>
    </location>
</feature>
<evidence type="ECO:0000256" key="3">
    <source>
        <dbReference type="ARBA" id="ARBA00022475"/>
    </source>
</evidence>
<protein>
    <submittedName>
        <fullName evidence="9">Major facilitator superfamily protein</fullName>
    </submittedName>
</protein>
<organism evidence="9 10">
    <name type="scientific">Loigolactobacillus bifermentans DSM 20003</name>
    <dbReference type="NCBI Taxonomy" id="1423726"/>
    <lineage>
        <taxon>Bacteria</taxon>
        <taxon>Bacillati</taxon>
        <taxon>Bacillota</taxon>
        <taxon>Bacilli</taxon>
        <taxon>Lactobacillales</taxon>
        <taxon>Lactobacillaceae</taxon>
        <taxon>Loigolactobacillus</taxon>
    </lineage>
</organism>
<keyword evidence="4 7" id="KW-0812">Transmembrane</keyword>
<feature type="transmembrane region" description="Helical" evidence="7">
    <location>
        <begin position="167"/>
        <end position="190"/>
    </location>
</feature>
<dbReference type="EMBL" id="AZDA01000065">
    <property type="protein sequence ID" value="KRK36362.1"/>
    <property type="molecule type" value="Genomic_DNA"/>
</dbReference>
<dbReference type="SUPFAM" id="SSF103473">
    <property type="entry name" value="MFS general substrate transporter"/>
    <property type="match status" value="1"/>
</dbReference>
<dbReference type="PANTHER" id="PTHR43414:SF6">
    <property type="entry name" value="MULTIDRUG RESISTANCE PROTEIN MDTG"/>
    <property type="match status" value="1"/>
</dbReference>
<keyword evidence="6 7" id="KW-0472">Membrane</keyword>
<comment type="caution">
    <text evidence="9">The sequence shown here is derived from an EMBL/GenBank/DDBJ whole genome shotgun (WGS) entry which is preliminary data.</text>
</comment>
<accession>A0A0R1GZB4</accession>
<evidence type="ECO:0000256" key="1">
    <source>
        <dbReference type="ARBA" id="ARBA00004651"/>
    </source>
</evidence>
<keyword evidence="10" id="KW-1185">Reference proteome</keyword>
<dbReference type="Gene3D" id="1.20.1250.20">
    <property type="entry name" value="MFS general substrate transporter like domains"/>
    <property type="match status" value="2"/>
</dbReference>
<evidence type="ECO:0000313" key="10">
    <source>
        <dbReference type="Proteomes" id="UP000051461"/>
    </source>
</evidence>
<sequence>MSRQRAPWEKALFVLWFGCFMVGIAFSEIMPFLSLYVDTLGKFSKAQLNLYSGLTFSATYLVAAIASPIWGRLADQKGRKLMLLRASLGMAFVFGLMGVVTNVWQLIALRFTQGIFSGYISNANALMATEAPKEKSGQALGTLVTGIVTGNLLGPLLGGVLADMFGYRITFIITGFILLSVFFLTFFLVHEDFKPVAKKAMLSTPAVIKKLLRPQLVVGMFVTTLIIQISNNSINPILSLYVREIMHHHGNIALISGLVASIPGVANVIAAPRLGRLGDRIGTDRVLLIGMAFAILVYIPMAFVTNVWQLVGLRLLVGISDAAMLPAVQTLLAKNSPAAVTGRVFSWNQSFQNVGMFLGPMLGSVISGGFDYGGVFISTSILVVVNIIWVGFNTAPLRAERRQN</sequence>
<dbReference type="PANTHER" id="PTHR43414">
    <property type="entry name" value="MULTIDRUG RESISTANCE PROTEIN MDTG"/>
    <property type="match status" value="1"/>
</dbReference>
<evidence type="ECO:0000256" key="5">
    <source>
        <dbReference type="ARBA" id="ARBA00022989"/>
    </source>
</evidence>
<dbReference type="GO" id="GO:0022857">
    <property type="term" value="F:transmembrane transporter activity"/>
    <property type="evidence" value="ECO:0007669"/>
    <property type="project" value="InterPro"/>
</dbReference>
<dbReference type="Proteomes" id="UP000051461">
    <property type="component" value="Unassembled WGS sequence"/>
</dbReference>
<feature type="transmembrane region" description="Helical" evidence="7">
    <location>
        <begin position="139"/>
        <end position="161"/>
    </location>
</feature>
<dbReference type="Pfam" id="PF00083">
    <property type="entry name" value="Sugar_tr"/>
    <property type="match status" value="1"/>
</dbReference>
<feature type="transmembrane region" description="Helical" evidence="7">
    <location>
        <begin position="12"/>
        <end position="36"/>
    </location>
</feature>
<evidence type="ECO:0000313" key="9">
    <source>
        <dbReference type="EMBL" id="KRK36362.1"/>
    </source>
</evidence>